<dbReference type="SUPFAM" id="SSF51569">
    <property type="entry name" value="Aldolase"/>
    <property type="match status" value="1"/>
</dbReference>
<evidence type="ECO:0000256" key="4">
    <source>
        <dbReference type="ARBA" id="ARBA00008426"/>
    </source>
</evidence>
<keyword evidence="7 10" id="KW-0808">Transferase</keyword>
<dbReference type="InterPro" id="IPR013785">
    <property type="entry name" value="Aldolase_TIM"/>
</dbReference>
<dbReference type="EC" id="2.2.1.2" evidence="5"/>
<evidence type="ECO:0000256" key="3">
    <source>
        <dbReference type="ARBA" id="ARBA00004857"/>
    </source>
</evidence>
<evidence type="ECO:0000256" key="2">
    <source>
        <dbReference type="ARBA" id="ARBA00004496"/>
    </source>
</evidence>
<proteinExistence type="inferred from homology"/>
<dbReference type="EMBL" id="PGTN01000703">
    <property type="protein sequence ID" value="PJF45846.1"/>
    <property type="molecule type" value="Genomic_DNA"/>
</dbReference>
<dbReference type="InterPro" id="IPR004732">
    <property type="entry name" value="Transaldolase_2"/>
</dbReference>
<dbReference type="UniPathway" id="UPA00115">
    <property type="reaction ID" value="UER00414"/>
</dbReference>
<dbReference type="Proteomes" id="UP000230790">
    <property type="component" value="Unassembled WGS sequence"/>
</dbReference>
<dbReference type="PANTHER" id="PTHR10683">
    <property type="entry name" value="TRANSALDOLASE"/>
    <property type="match status" value="1"/>
</dbReference>
<organism evidence="10 11">
    <name type="scientific">Candidatus Thermofonsia Clade 3 bacterium</name>
    <dbReference type="NCBI Taxonomy" id="2364212"/>
    <lineage>
        <taxon>Bacteria</taxon>
        <taxon>Bacillati</taxon>
        <taxon>Chloroflexota</taxon>
        <taxon>Candidatus Thermofontia</taxon>
        <taxon>Candidatus Thermofonsia Clade 3</taxon>
    </lineage>
</organism>
<gene>
    <name evidence="10" type="ORF">CUN48_16815</name>
</gene>
<feature type="non-terminal residue" evidence="10">
    <location>
        <position position="1"/>
    </location>
</feature>
<reference evidence="10 11" key="1">
    <citation type="submission" date="2017-11" db="EMBL/GenBank/DDBJ databases">
        <title>Evolution of Phototrophy in the Chloroflexi Phylum Driven by Horizontal Gene Transfer.</title>
        <authorList>
            <person name="Ward L.M."/>
            <person name="Hemp J."/>
            <person name="Shih P.M."/>
            <person name="Mcglynn S.E."/>
            <person name="Fischer W."/>
        </authorList>
    </citation>
    <scope>NUCLEOTIDE SEQUENCE [LARGE SCALE GENOMIC DNA]</scope>
    <source>
        <strain evidence="10">JP3_7</strain>
    </source>
</reference>
<sequence length="125" mass="13598">TFVGPAWERLAAAGAHVQRPLWASTSTKNPAYPDLIYVEPLIGPHTVNTMPPQTLEAFKDHGKVALTVRDDLDGARNVFAELAELGVSMEEVTAELEVDGVKKFADSFVDLLAAIEERRKALAVI</sequence>
<evidence type="ECO:0000256" key="9">
    <source>
        <dbReference type="ARBA" id="ARBA00023270"/>
    </source>
</evidence>
<accession>A0A2M8Q7R8</accession>
<comment type="pathway">
    <text evidence="3">Carbohydrate degradation; pentose phosphate pathway; D-glyceraldehyde 3-phosphate and beta-D-fructose 6-phosphate from D-ribose 5-phosphate and D-xylulose 5-phosphate (non-oxidative stage): step 2/3.</text>
</comment>
<dbReference type="Gene3D" id="3.20.20.70">
    <property type="entry name" value="Aldolase class I"/>
    <property type="match status" value="1"/>
</dbReference>
<dbReference type="HAMAP" id="MF_00493">
    <property type="entry name" value="Transaldolase_2"/>
    <property type="match status" value="1"/>
</dbReference>
<comment type="subcellular location">
    <subcellularLocation>
        <location evidence="2">Cytoplasm</location>
    </subcellularLocation>
</comment>
<dbReference type="GO" id="GO:0005737">
    <property type="term" value="C:cytoplasm"/>
    <property type="evidence" value="ECO:0007669"/>
    <property type="project" value="UniProtKB-SubCell"/>
</dbReference>
<dbReference type="GO" id="GO:0005975">
    <property type="term" value="P:carbohydrate metabolic process"/>
    <property type="evidence" value="ECO:0007669"/>
    <property type="project" value="InterPro"/>
</dbReference>
<evidence type="ECO:0000313" key="11">
    <source>
        <dbReference type="Proteomes" id="UP000230790"/>
    </source>
</evidence>
<keyword evidence="6" id="KW-0963">Cytoplasm</keyword>
<evidence type="ECO:0000256" key="6">
    <source>
        <dbReference type="ARBA" id="ARBA00022490"/>
    </source>
</evidence>
<keyword evidence="8" id="KW-0570">Pentose shunt</keyword>
<comment type="similarity">
    <text evidence="4">Belongs to the transaldolase family. Type 2 subfamily.</text>
</comment>
<protein>
    <recommendedName>
        <fullName evidence="5">transaldolase</fullName>
        <ecNumber evidence="5">2.2.1.2</ecNumber>
    </recommendedName>
</protein>
<dbReference type="GO" id="GO:0004801">
    <property type="term" value="F:transaldolase activity"/>
    <property type="evidence" value="ECO:0007669"/>
    <property type="project" value="UniProtKB-EC"/>
</dbReference>
<evidence type="ECO:0000256" key="8">
    <source>
        <dbReference type="ARBA" id="ARBA00023126"/>
    </source>
</evidence>
<dbReference type="PANTHER" id="PTHR10683:SF31">
    <property type="entry name" value="TRANSALDOLASE"/>
    <property type="match status" value="1"/>
</dbReference>
<evidence type="ECO:0000256" key="1">
    <source>
        <dbReference type="ARBA" id="ARBA00003518"/>
    </source>
</evidence>
<name>A0A2M8Q7R8_9CHLR</name>
<keyword evidence="9" id="KW-0704">Schiff base</keyword>
<evidence type="ECO:0000256" key="7">
    <source>
        <dbReference type="ARBA" id="ARBA00022679"/>
    </source>
</evidence>
<dbReference type="GO" id="GO:0006098">
    <property type="term" value="P:pentose-phosphate shunt"/>
    <property type="evidence" value="ECO:0007669"/>
    <property type="project" value="UniProtKB-UniPathway"/>
</dbReference>
<evidence type="ECO:0000313" key="10">
    <source>
        <dbReference type="EMBL" id="PJF45846.1"/>
    </source>
</evidence>
<dbReference type="AlphaFoldDB" id="A0A2M8Q7R8"/>
<dbReference type="InterPro" id="IPR001585">
    <property type="entry name" value="TAL/FSA"/>
</dbReference>
<evidence type="ECO:0000256" key="5">
    <source>
        <dbReference type="ARBA" id="ARBA00013151"/>
    </source>
</evidence>
<comment type="function">
    <text evidence="1">Transaldolase is important for the balance of metabolites in the pentose-phosphate pathway.</text>
</comment>
<dbReference type="Pfam" id="PF00923">
    <property type="entry name" value="TAL_FSA"/>
    <property type="match status" value="1"/>
</dbReference>
<comment type="caution">
    <text evidence="10">The sequence shown here is derived from an EMBL/GenBank/DDBJ whole genome shotgun (WGS) entry which is preliminary data.</text>
</comment>